<protein>
    <recommendedName>
        <fullName evidence="2">DUF5848 domain-containing protein</fullName>
    </recommendedName>
</protein>
<evidence type="ECO:0000313" key="4">
    <source>
        <dbReference type="Proteomes" id="UP000201566"/>
    </source>
</evidence>
<dbReference type="Pfam" id="PF19166">
    <property type="entry name" value="DUF5848"/>
    <property type="match status" value="1"/>
</dbReference>
<dbReference type="KEGG" id="vg:16512054"/>
<feature type="compositionally biased region" description="Acidic residues" evidence="1">
    <location>
        <begin position="345"/>
        <end position="354"/>
    </location>
</feature>
<organism evidence="3 4">
    <name type="scientific">Pandoravirus dulcis</name>
    <dbReference type="NCBI Taxonomy" id="1349409"/>
    <lineage>
        <taxon>Viruses</taxon>
        <taxon>Pandoravirus</taxon>
    </lineage>
</organism>
<gene>
    <name evidence="3" type="ORF">pdul_cds_132</name>
</gene>
<evidence type="ECO:0000259" key="2">
    <source>
        <dbReference type="Pfam" id="PF19166"/>
    </source>
</evidence>
<dbReference type="Proteomes" id="UP000201566">
    <property type="component" value="Segment"/>
</dbReference>
<accession>S4VVS9</accession>
<feature type="region of interest" description="Disordered" evidence="1">
    <location>
        <begin position="342"/>
        <end position="367"/>
    </location>
</feature>
<dbReference type="EMBL" id="KC977570">
    <property type="protein sequence ID" value="AGO82049.1"/>
    <property type="molecule type" value="Genomic_DNA"/>
</dbReference>
<reference evidence="3 4" key="1">
    <citation type="journal article" date="2013" name="Science">
        <title>Pandoraviruses: amoeba viruses with genomes up to 2.5 Mb reaching that of parasitic eukaryotes.</title>
        <authorList>
            <person name="Philippe N."/>
            <person name="Legendre M."/>
            <person name="Doutre G."/>
            <person name="Coute Y."/>
            <person name="Poirot O."/>
            <person name="Lescot M."/>
            <person name="Arslan D."/>
            <person name="Seltzer V."/>
            <person name="Bertaux L."/>
            <person name="Bruley C."/>
            <person name="Garin J."/>
            <person name="Claverie J.M."/>
            <person name="Abergel C."/>
        </authorList>
    </citation>
    <scope>NUCLEOTIDE SEQUENCE [LARGE SCALE GENOMIC DNA]</scope>
    <source>
        <strain evidence="3">Melbourne</strain>
    </source>
</reference>
<evidence type="ECO:0000313" key="3">
    <source>
        <dbReference type="EMBL" id="AGO82049.1"/>
    </source>
</evidence>
<sequence length="367" mass="38736">MATLLSPLTPTRAVIVDPTADDHGGHTCALPRPLPLGALIAHMLATCRRMAAGGRLDEADCQFMAALLARARLRLDRTADSGALQSACDAVTATYLWFWRAVRALERAAPAVAGLLTTLPTPRSALRAADALSGAGAGERPQEDEEEVSGVAMARHAIARLAGACRERGLLPASPHWSAHDTRPYRLVLYPQDRRGRAAVLLRGDRVVMGVAFGGAGTGSARIKFTRPRLLPAGVGNARPYDTAAWFAIMVDRMVATAGARPIASDRRRRPPVPDMEISRAGAFDVPRGVSAALLAGDRPDTTLAIACFDDVCIAAWLRGRPRASSTPPAFRSAFGADSIGDVYGSDDEDDDDGSCQGTAVAIDPDV</sequence>
<proteinExistence type="predicted"/>
<name>S4VVS9_9VIRU</name>
<dbReference type="RefSeq" id="YP_008318718.1">
    <property type="nucleotide sequence ID" value="NC_021858.1"/>
</dbReference>
<dbReference type="InterPro" id="IPR043884">
    <property type="entry name" value="DUF5848"/>
</dbReference>
<feature type="domain" description="DUF5848" evidence="2">
    <location>
        <begin position="62"/>
        <end position="128"/>
    </location>
</feature>
<evidence type="ECO:0000256" key="1">
    <source>
        <dbReference type="SAM" id="MobiDB-lite"/>
    </source>
</evidence>
<dbReference type="GeneID" id="16512054"/>